<reference evidence="1 2" key="1">
    <citation type="submission" date="2019-12" db="EMBL/GenBank/DDBJ databases">
        <authorList>
            <person name="Alioto T."/>
            <person name="Alioto T."/>
            <person name="Gomez Garrido J."/>
        </authorList>
    </citation>
    <scope>NUCLEOTIDE SEQUENCE [LARGE SCALE GENOMIC DNA]</scope>
</reference>
<dbReference type="Gramene" id="OE9A075335T1">
    <property type="protein sequence ID" value="OE9A075335C1"/>
    <property type="gene ID" value="OE9A075335"/>
</dbReference>
<protein>
    <submittedName>
        <fullName evidence="1">Uncharacterized protein</fullName>
    </submittedName>
</protein>
<dbReference type="PANTHER" id="PTHR10688:SF3">
    <property type="entry name" value="PWWP DOMAIN-CONTAINING PROTEIN 6"/>
    <property type="match status" value="1"/>
</dbReference>
<name>A0A8S0T9D4_OLEEU</name>
<dbReference type="AlphaFoldDB" id="A0A8S0T9D4"/>
<dbReference type="EMBL" id="CACTIH010005737">
    <property type="protein sequence ID" value="CAA3001148.1"/>
    <property type="molecule type" value="Genomic_DNA"/>
</dbReference>
<accession>A0A8S0T9D4</accession>
<evidence type="ECO:0000313" key="1">
    <source>
        <dbReference type="EMBL" id="CAA3001148.1"/>
    </source>
</evidence>
<dbReference type="InterPro" id="IPR052657">
    <property type="entry name" value="PDP_family_Arabidopsis"/>
</dbReference>
<dbReference type="Proteomes" id="UP000594638">
    <property type="component" value="Unassembled WGS sequence"/>
</dbReference>
<sequence>MFSKFGSLNEKDTNLLMDSNAVQVEYVKNSDAEKAFRSSVNKDLFGSAILNGSIQHSSVTPERPDSLQLADDVISDMGFINQKLEMMSSVLENCNCKISPERSRLKDAMKHLLEKVGTTAEKELVCGSSLMTLLYQIPV</sequence>
<proteinExistence type="predicted"/>
<dbReference type="PANTHER" id="PTHR10688">
    <property type="entry name" value="PWWP DOMAIN-CONTAINING PROTEIN"/>
    <property type="match status" value="1"/>
</dbReference>
<keyword evidence="2" id="KW-1185">Reference proteome</keyword>
<dbReference type="OrthoDB" id="62853at2759"/>
<gene>
    <name evidence="1" type="ORF">OLEA9_A075335</name>
</gene>
<comment type="caution">
    <text evidence="1">The sequence shown here is derived from an EMBL/GenBank/DDBJ whole genome shotgun (WGS) entry which is preliminary data.</text>
</comment>
<organism evidence="1 2">
    <name type="scientific">Olea europaea subsp. europaea</name>
    <dbReference type="NCBI Taxonomy" id="158383"/>
    <lineage>
        <taxon>Eukaryota</taxon>
        <taxon>Viridiplantae</taxon>
        <taxon>Streptophyta</taxon>
        <taxon>Embryophyta</taxon>
        <taxon>Tracheophyta</taxon>
        <taxon>Spermatophyta</taxon>
        <taxon>Magnoliopsida</taxon>
        <taxon>eudicotyledons</taxon>
        <taxon>Gunneridae</taxon>
        <taxon>Pentapetalae</taxon>
        <taxon>asterids</taxon>
        <taxon>lamiids</taxon>
        <taxon>Lamiales</taxon>
        <taxon>Oleaceae</taxon>
        <taxon>Oleeae</taxon>
        <taxon>Olea</taxon>
    </lineage>
</organism>
<evidence type="ECO:0000313" key="2">
    <source>
        <dbReference type="Proteomes" id="UP000594638"/>
    </source>
</evidence>